<dbReference type="Gene3D" id="3.40.109.10">
    <property type="entry name" value="NADH Oxidase"/>
    <property type="match status" value="1"/>
</dbReference>
<feature type="region of interest" description="Disordered" evidence="1">
    <location>
        <begin position="309"/>
        <end position="339"/>
    </location>
</feature>
<evidence type="ECO:0000313" key="3">
    <source>
        <dbReference type="Proteomes" id="UP001156441"/>
    </source>
</evidence>
<gene>
    <name evidence="2" type="ORF">JT362_32955</name>
</gene>
<dbReference type="PANTHER" id="PTHR23026:SF123">
    <property type="entry name" value="NAD(P)H NITROREDUCTASE RV3131-RELATED"/>
    <property type="match status" value="1"/>
</dbReference>
<keyword evidence="3" id="KW-1185">Reference proteome</keyword>
<evidence type="ECO:0000313" key="2">
    <source>
        <dbReference type="EMBL" id="MCT2587934.1"/>
    </source>
</evidence>
<dbReference type="EMBL" id="JAFFZE010000030">
    <property type="protein sequence ID" value="MCT2587934.1"/>
    <property type="molecule type" value="Genomic_DNA"/>
</dbReference>
<dbReference type="Proteomes" id="UP001156441">
    <property type="component" value="Unassembled WGS sequence"/>
</dbReference>
<reference evidence="2 3" key="1">
    <citation type="submission" date="2021-02" db="EMBL/GenBank/DDBJ databases">
        <title>Actinophytocola xerophila sp. nov., isolated from soil of cotton cropping field.</title>
        <authorList>
            <person name="Huang R."/>
            <person name="Chen X."/>
            <person name="Ge X."/>
            <person name="Liu W."/>
        </authorList>
    </citation>
    <scope>NUCLEOTIDE SEQUENCE [LARGE SCALE GENOMIC DNA]</scope>
    <source>
        <strain evidence="2 3">S1-96</strain>
    </source>
</reference>
<protein>
    <submittedName>
        <fullName evidence="2">NAD(P)H nitroreductase</fullName>
    </submittedName>
</protein>
<organism evidence="2 3">
    <name type="scientific">Actinophytocola gossypii</name>
    <dbReference type="NCBI Taxonomy" id="2812003"/>
    <lineage>
        <taxon>Bacteria</taxon>
        <taxon>Bacillati</taxon>
        <taxon>Actinomycetota</taxon>
        <taxon>Actinomycetes</taxon>
        <taxon>Pseudonocardiales</taxon>
        <taxon>Pseudonocardiaceae</taxon>
    </lineage>
</organism>
<comment type="caution">
    <text evidence="2">The sequence shown here is derived from an EMBL/GenBank/DDBJ whole genome shotgun (WGS) entry which is preliminary data.</text>
</comment>
<dbReference type="SUPFAM" id="SSF55469">
    <property type="entry name" value="FMN-dependent nitroreductase-like"/>
    <property type="match status" value="2"/>
</dbReference>
<feature type="region of interest" description="Disordered" evidence="1">
    <location>
        <begin position="199"/>
        <end position="219"/>
    </location>
</feature>
<sequence>MNTDLPDDHTLFGALELANRAPSVHNTQPWRWLLGDSSIHLMADPARQLPVTDPAGRDLVLSCGAALHHLRVAMAALGWDTAVQRVPNHGDPTHLAALEVSPHLPSDEDIALAAAISHRRTDRRRFSSWPVPEGHLDLMVRRATEVGALLVPVTDASTRRRLTRAIDIADRMGHDDVRYQMEVALWSGRSRVAEDGVLSASSPRHEHVHGDTTMRTFPRGSLGEVETGRGEPDAGQLLVLATPADDTTSLLRAGEAASAALLTATDLGLATCPLSQPLEIADTRALIRDQVLDGAALPHLVVRTGWLPTAAPPLPHSPRRPTDKTVDFLPGTRRARHER</sequence>
<accession>A0ABT2JKV6</accession>
<dbReference type="InterPro" id="IPR000415">
    <property type="entry name" value="Nitroreductase-like"/>
</dbReference>
<feature type="compositionally biased region" description="Basic and acidic residues" evidence="1">
    <location>
        <begin position="203"/>
        <end position="212"/>
    </location>
</feature>
<dbReference type="RefSeq" id="WP_260195858.1">
    <property type="nucleotide sequence ID" value="NZ_JAFFZE010000030.1"/>
</dbReference>
<dbReference type="InterPro" id="IPR050627">
    <property type="entry name" value="Nitroreductase/BluB"/>
</dbReference>
<proteinExistence type="predicted"/>
<dbReference type="PANTHER" id="PTHR23026">
    <property type="entry name" value="NADPH NITROREDUCTASE"/>
    <property type="match status" value="1"/>
</dbReference>
<evidence type="ECO:0000256" key="1">
    <source>
        <dbReference type="SAM" id="MobiDB-lite"/>
    </source>
</evidence>
<dbReference type="NCBIfam" id="NF047509">
    <property type="entry name" value="Rv3131_FMN_oxido"/>
    <property type="match status" value="1"/>
</dbReference>
<name>A0ABT2JKV6_9PSEU</name>